<keyword evidence="2" id="KW-1185">Reference proteome</keyword>
<dbReference type="NCBIfam" id="TIGR03543">
    <property type="entry name" value="divI1A_rptt_fam"/>
    <property type="match status" value="1"/>
</dbReference>
<dbReference type="NCBIfam" id="TIGR03544">
    <property type="entry name" value="DivI1A_domain"/>
    <property type="match status" value="2"/>
</dbReference>
<dbReference type="EMBL" id="JAFFJS010000005">
    <property type="protein sequence ID" value="MBM9433709.1"/>
    <property type="molecule type" value="Genomic_DNA"/>
</dbReference>
<sequence>MSAFTRSGALRRGYRVADVDEFFSHARELYQKDELPDELNAERVRTVAFPLTRNGYSTVEVDQALERLERACWQRKRASVVTTSGTDAWLMEAYESASTLYPRLNRPRGERFRAPVRGRGYSRVEVDDLLDRLAKYFDGGHELVARDILSASFTMKGKSRAYDVNVVDAYLDRALSVLQAVE</sequence>
<organism evidence="1 2">
    <name type="scientific">Flaviflexus equikiangi</name>
    <dbReference type="NCBI Taxonomy" id="2758573"/>
    <lineage>
        <taxon>Bacteria</taxon>
        <taxon>Bacillati</taxon>
        <taxon>Actinomycetota</taxon>
        <taxon>Actinomycetes</taxon>
        <taxon>Actinomycetales</taxon>
        <taxon>Actinomycetaceae</taxon>
        <taxon>Flaviflexus</taxon>
    </lineage>
</organism>
<gene>
    <name evidence="1" type="ORF">JVW63_08380</name>
</gene>
<protein>
    <submittedName>
        <fullName evidence="1">DivIVA domain-containing protein</fullName>
    </submittedName>
</protein>
<comment type="caution">
    <text evidence="1">The sequence shown here is derived from an EMBL/GenBank/DDBJ whole genome shotgun (WGS) entry which is preliminary data.</text>
</comment>
<dbReference type="InterPro" id="IPR019933">
    <property type="entry name" value="DivIVA_domain"/>
</dbReference>
<name>A0ABS2TKA2_9ACTO</name>
<proteinExistence type="predicted"/>
<accession>A0ABS2TKA2</accession>
<evidence type="ECO:0000313" key="2">
    <source>
        <dbReference type="Proteomes" id="UP000705983"/>
    </source>
</evidence>
<evidence type="ECO:0000313" key="1">
    <source>
        <dbReference type="EMBL" id="MBM9433709.1"/>
    </source>
</evidence>
<dbReference type="Proteomes" id="UP000705983">
    <property type="component" value="Unassembled WGS sequence"/>
</dbReference>
<dbReference type="InterPro" id="IPR019932">
    <property type="entry name" value="CHP03543"/>
</dbReference>
<dbReference type="RefSeq" id="WP_182173690.1">
    <property type="nucleotide sequence ID" value="NZ_CP059676.1"/>
</dbReference>
<reference evidence="2" key="1">
    <citation type="submission" date="2021-02" db="EMBL/GenBank/DDBJ databases">
        <title>Leucobacter sp. CX169.</title>
        <authorList>
            <person name="Cheng Y."/>
        </authorList>
    </citation>
    <scope>NUCLEOTIDE SEQUENCE [LARGE SCALE GENOMIC DNA]</scope>
    <source>
        <strain evidence="2">JY899</strain>
    </source>
</reference>